<keyword evidence="1" id="KW-0472">Membrane</keyword>
<name>A0A9D3LNB9_ANGAN</name>
<proteinExistence type="predicted"/>
<comment type="caution">
    <text evidence="2">The sequence shown here is derived from an EMBL/GenBank/DDBJ whole genome shotgun (WGS) entry which is preliminary data.</text>
</comment>
<evidence type="ECO:0000313" key="2">
    <source>
        <dbReference type="EMBL" id="KAG5831528.1"/>
    </source>
</evidence>
<accession>A0A9D3LNB9</accession>
<evidence type="ECO:0000256" key="1">
    <source>
        <dbReference type="SAM" id="Phobius"/>
    </source>
</evidence>
<reference evidence="2" key="1">
    <citation type="submission" date="2021-01" db="EMBL/GenBank/DDBJ databases">
        <title>A chromosome-scale assembly of European eel, Anguilla anguilla.</title>
        <authorList>
            <person name="Henkel C."/>
            <person name="Jong-Raadsen S.A."/>
            <person name="Dufour S."/>
            <person name="Weltzien F.-A."/>
            <person name="Palstra A.P."/>
            <person name="Pelster B."/>
            <person name="Spaink H.P."/>
            <person name="Van Den Thillart G.E."/>
            <person name="Jansen H."/>
            <person name="Zahm M."/>
            <person name="Klopp C."/>
            <person name="Cedric C."/>
            <person name="Louis A."/>
            <person name="Berthelot C."/>
            <person name="Parey E."/>
            <person name="Roest Crollius H."/>
            <person name="Montfort J."/>
            <person name="Robinson-Rechavi M."/>
            <person name="Bucao C."/>
            <person name="Bouchez O."/>
            <person name="Gislard M."/>
            <person name="Lluch J."/>
            <person name="Milhes M."/>
            <person name="Lampietro C."/>
            <person name="Lopez Roques C."/>
            <person name="Donnadieu C."/>
            <person name="Braasch I."/>
            <person name="Desvignes T."/>
            <person name="Postlethwait J."/>
            <person name="Bobe J."/>
            <person name="Guiguen Y."/>
            <person name="Dirks R."/>
        </authorList>
    </citation>
    <scope>NUCLEOTIDE SEQUENCE</scope>
    <source>
        <strain evidence="2">Tag_6206</strain>
        <tissue evidence="2">Liver</tissue>
    </source>
</reference>
<dbReference type="AlphaFoldDB" id="A0A9D3LNB9"/>
<dbReference type="EMBL" id="JAFIRN010000018">
    <property type="protein sequence ID" value="KAG5831528.1"/>
    <property type="molecule type" value="Genomic_DNA"/>
</dbReference>
<evidence type="ECO:0000313" key="3">
    <source>
        <dbReference type="Proteomes" id="UP001044222"/>
    </source>
</evidence>
<feature type="non-terminal residue" evidence="2">
    <location>
        <position position="569"/>
    </location>
</feature>
<feature type="transmembrane region" description="Helical" evidence="1">
    <location>
        <begin position="444"/>
        <end position="462"/>
    </location>
</feature>
<keyword evidence="3" id="KW-1185">Reference proteome</keyword>
<organism evidence="2 3">
    <name type="scientific">Anguilla anguilla</name>
    <name type="common">European freshwater eel</name>
    <name type="synonym">Muraena anguilla</name>
    <dbReference type="NCBI Taxonomy" id="7936"/>
    <lineage>
        <taxon>Eukaryota</taxon>
        <taxon>Metazoa</taxon>
        <taxon>Chordata</taxon>
        <taxon>Craniata</taxon>
        <taxon>Vertebrata</taxon>
        <taxon>Euteleostomi</taxon>
        <taxon>Actinopterygii</taxon>
        <taxon>Neopterygii</taxon>
        <taxon>Teleostei</taxon>
        <taxon>Anguilliformes</taxon>
        <taxon>Anguillidae</taxon>
        <taxon>Anguilla</taxon>
    </lineage>
</organism>
<dbReference type="Proteomes" id="UP001044222">
    <property type="component" value="Chromosome 18"/>
</dbReference>
<gene>
    <name evidence="2" type="ORF">ANANG_G00304640</name>
</gene>
<keyword evidence="1" id="KW-1133">Transmembrane helix</keyword>
<keyword evidence="1" id="KW-0812">Transmembrane</keyword>
<protein>
    <submittedName>
        <fullName evidence="2">Uncharacterized protein</fullName>
    </submittedName>
</protein>
<feature type="transmembrane region" description="Helical" evidence="1">
    <location>
        <begin position="414"/>
        <end position="438"/>
    </location>
</feature>
<feature type="transmembrane region" description="Helical" evidence="1">
    <location>
        <begin position="333"/>
        <end position="353"/>
    </location>
</feature>
<sequence length="569" mass="58424">MLRCSIVGGGVRFGGGVMVGRALGNGVPGRGVGHEGGAVRVGGDGVGGGVAERQRVRVHQAVGELLQLGQAEGGRGLGVLPAAVLALARALVQPQAHGLRHLGQLRGAGRGQGEVGQRLVAAGRALRHAALRGAHAVGSAHAGALGQLLGDGAAALGQVAVGAAALGGAGAQRGVVAAGVLVVLRGALDAAQVAEAAVRHLLRVVRHGRHVHHGGRLQVLQRGGGDRAVGGADLRVAALQAADGAHRLAGVGLHGRHGAAVLGREALVRGDGLGALLQRRVALQAPARLPRLRAVLEAALLLRLAGQRLDGLRRLRVDLGACRAALAGRGPRGLFLLLAALLLFLRLGVRLAGGVGAGPLPVRSCLGDVGRRQVVLATVPAAGVRVLRVRRRELGQVLGSFRRVPGLRLRRRDVAVVFVVRVVVLVPRGLLLFLLLLLAHRHAAPLPLLFLLLLPLGSIVVGPGDVRRAVLAEQVERRARFGSRERGRRLVWLGVQAGGGRGPAPRLLGLRGQAVAVGLQGRLRRGVQVELETRPLLQPPLWGAALHAFRPALLAPGGLGTAPPPPPHT</sequence>